<dbReference type="FunFam" id="3.30.460.10:FF:000001">
    <property type="entry name" value="GTP pyrophosphokinase RelA"/>
    <property type="match status" value="1"/>
</dbReference>
<dbReference type="Pfam" id="PF13328">
    <property type="entry name" value="HD_4"/>
    <property type="match status" value="1"/>
</dbReference>
<dbReference type="EMBL" id="NJPO01000088">
    <property type="protein sequence ID" value="PLK58692.1"/>
    <property type="molecule type" value="Genomic_DNA"/>
</dbReference>
<protein>
    <recommendedName>
        <fullName evidence="2">HD domain-containing protein</fullName>
    </recommendedName>
</protein>
<dbReference type="CDD" id="cd05399">
    <property type="entry name" value="NT_Rel-Spo_like"/>
    <property type="match status" value="1"/>
</dbReference>
<comment type="caution">
    <text evidence="3">The sequence shown here is derived from an EMBL/GenBank/DDBJ whole genome shotgun (WGS) entry which is preliminary data.</text>
</comment>
<evidence type="ECO:0000256" key="1">
    <source>
        <dbReference type="ARBA" id="ARBA00007476"/>
    </source>
</evidence>
<comment type="similarity">
    <text evidence="1">Belongs to the RelA/SpoT family.</text>
</comment>
<dbReference type="SMART" id="SM00954">
    <property type="entry name" value="RelA_SpoT"/>
    <property type="match status" value="1"/>
</dbReference>
<dbReference type="OrthoDB" id="9805041at2"/>
<dbReference type="Gene3D" id="1.10.3210.10">
    <property type="entry name" value="Hypothetical protein af1432"/>
    <property type="match status" value="1"/>
</dbReference>
<sequence length="354" mass="40965">MVAVRSTHFHPACQFVVDDWVASLGLSNQQSSDRLACTWHYCKQQCKNNPDVSLLLWRGIEMVEILSMLSMDNDSLCAALLFPMVDVGMMEEGVLEAYFGKNIVDLVSGVREIDAIRKLKAAHQSEQMDNVCRILLTIVDDLRCLVIKLAERIAYLRELQDAPEDERVLAAKESTHIYAPLANRLGIGQLKWELEDFCFRYLYPNEYKRIAKLLHERRIDREQYIEYFVTSLRHAMLKAGLKADIYGRPKHIYSIWRKMQKKALAFEELFDLCAVRFVVEQLQDCYAVLGLLHTNFSHLPDKFDDYVANPKPNGYQSIHTVVLGPHSKMIEIQIRTSQMHEDAEIGRAAHWKYK</sequence>
<dbReference type="InterPro" id="IPR007685">
    <property type="entry name" value="RelA_SpoT"/>
</dbReference>
<evidence type="ECO:0000259" key="2">
    <source>
        <dbReference type="PROSITE" id="PS51831"/>
    </source>
</evidence>
<dbReference type="GO" id="GO:0042594">
    <property type="term" value="P:response to starvation"/>
    <property type="evidence" value="ECO:0007669"/>
    <property type="project" value="TreeGrafter"/>
</dbReference>
<feature type="domain" description="HD" evidence="2">
    <location>
        <begin position="55"/>
        <end position="156"/>
    </location>
</feature>
<dbReference type="AlphaFoldDB" id="A0A2N4XWV7"/>
<organism evidence="3 4">
    <name type="scientific">Candidatus Palibaumannia cicadellinicola</name>
    <dbReference type="NCBI Taxonomy" id="186490"/>
    <lineage>
        <taxon>Bacteria</taxon>
        <taxon>Pseudomonadati</taxon>
        <taxon>Pseudomonadota</taxon>
        <taxon>Gammaproteobacteria</taxon>
        <taxon>Candidatus Palibaumannia</taxon>
    </lineage>
</organism>
<dbReference type="SUPFAM" id="SSF81301">
    <property type="entry name" value="Nucleotidyltransferase"/>
    <property type="match status" value="1"/>
</dbReference>
<dbReference type="Pfam" id="PF04607">
    <property type="entry name" value="RelA_SpoT"/>
    <property type="match status" value="1"/>
</dbReference>
<dbReference type="PROSITE" id="PS51831">
    <property type="entry name" value="HD"/>
    <property type="match status" value="1"/>
</dbReference>
<dbReference type="SUPFAM" id="SSF109604">
    <property type="entry name" value="HD-domain/PDEase-like"/>
    <property type="match status" value="1"/>
</dbReference>
<evidence type="ECO:0000313" key="4">
    <source>
        <dbReference type="Proteomes" id="UP000234253"/>
    </source>
</evidence>
<dbReference type="GO" id="GO:0008893">
    <property type="term" value="F:guanosine-3',5'-bis(diphosphate) 3'-diphosphatase activity"/>
    <property type="evidence" value="ECO:0007669"/>
    <property type="project" value="TreeGrafter"/>
</dbReference>
<dbReference type="PANTHER" id="PTHR21262">
    <property type="entry name" value="GUANOSINE-3',5'-BIS DIPHOSPHATE 3'-PYROPHOSPHOHYDROLASE"/>
    <property type="match status" value="1"/>
</dbReference>
<evidence type="ECO:0000313" key="3">
    <source>
        <dbReference type="EMBL" id="PLK58692.1"/>
    </source>
</evidence>
<dbReference type="Proteomes" id="UP000234253">
    <property type="component" value="Unassembled WGS sequence"/>
</dbReference>
<name>A0A2N4XWV7_9GAMM</name>
<accession>A0A2N4XWV7</accession>
<dbReference type="GO" id="GO:0005886">
    <property type="term" value="C:plasma membrane"/>
    <property type="evidence" value="ECO:0007669"/>
    <property type="project" value="TreeGrafter"/>
</dbReference>
<dbReference type="Gene3D" id="3.30.460.10">
    <property type="entry name" value="Beta Polymerase, domain 2"/>
    <property type="match status" value="1"/>
</dbReference>
<dbReference type="GO" id="GO:0015969">
    <property type="term" value="P:guanosine tetraphosphate metabolic process"/>
    <property type="evidence" value="ECO:0007669"/>
    <property type="project" value="InterPro"/>
</dbReference>
<proteinExistence type="inferred from homology"/>
<reference evidence="3 4" key="1">
    <citation type="submission" date="2017-06" db="EMBL/GenBank/DDBJ databases">
        <title>Metabolic interaction between xylem feeders and their symbionts.</title>
        <authorList>
            <person name="Chouaia B."/>
        </authorList>
    </citation>
    <scope>NUCLEOTIDE SEQUENCE [LARGE SCALE GENOMIC DNA]</scope>
    <source>
        <strain evidence="3 4">Gra</strain>
    </source>
</reference>
<gene>
    <name evidence="3" type="ORF">CEX73_01805</name>
</gene>
<dbReference type="PANTHER" id="PTHR21262:SF31">
    <property type="entry name" value="GTP PYROPHOSPHOKINASE"/>
    <property type="match status" value="1"/>
</dbReference>
<dbReference type="InterPro" id="IPR043519">
    <property type="entry name" value="NT_sf"/>
</dbReference>
<dbReference type="InterPro" id="IPR006674">
    <property type="entry name" value="HD_domain"/>
</dbReference>
<dbReference type="GO" id="GO:0008728">
    <property type="term" value="F:GTP diphosphokinase activity"/>
    <property type="evidence" value="ECO:0007669"/>
    <property type="project" value="TreeGrafter"/>
</dbReference>